<sequence length="91" mass="10013">MSDAWWRILGKRKDAIAVTVEGRGEGKRVGEAKATAAVGDWLLGFGDRGPWLLVMVIRQFSAVRSFALAMDKGTSMDEGGDKMRGEARNLW</sequence>
<keyword evidence="2" id="KW-1185">Reference proteome</keyword>
<proteinExistence type="predicted"/>
<gene>
    <name evidence="1" type="ORF">VNO77_22716</name>
</gene>
<accession>A0AAN9L6D2</accession>
<comment type="caution">
    <text evidence="1">The sequence shown here is derived from an EMBL/GenBank/DDBJ whole genome shotgun (WGS) entry which is preliminary data.</text>
</comment>
<evidence type="ECO:0000313" key="1">
    <source>
        <dbReference type="EMBL" id="KAK7328603.1"/>
    </source>
</evidence>
<dbReference type="Proteomes" id="UP001367508">
    <property type="component" value="Unassembled WGS sequence"/>
</dbReference>
<organism evidence="1 2">
    <name type="scientific">Canavalia gladiata</name>
    <name type="common">Sword bean</name>
    <name type="synonym">Dolichos gladiatus</name>
    <dbReference type="NCBI Taxonomy" id="3824"/>
    <lineage>
        <taxon>Eukaryota</taxon>
        <taxon>Viridiplantae</taxon>
        <taxon>Streptophyta</taxon>
        <taxon>Embryophyta</taxon>
        <taxon>Tracheophyta</taxon>
        <taxon>Spermatophyta</taxon>
        <taxon>Magnoliopsida</taxon>
        <taxon>eudicotyledons</taxon>
        <taxon>Gunneridae</taxon>
        <taxon>Pentapetalae</taxon>
        <taxon>rosids</taxon>
        <taxon>fabids</taxon>
        <taxon>Fabales</taxon>
        <taxon>Fabaceae</taxon>
        <taxon>Papilionoideae</taxon>
        <taxon>50 kb inversion clade</taxon>
        <taxon>NPAAA clade</taxon>
        <taxon>indigoferoid/millettioid clade</taxon>
        <taxon>Phaseoleae</taxon>
        <taxon>Canavalia</taxon>
    </lineage>
</organism>
<reference evidence="1 2" key="1">
    <citation type="submission" date="2024-01" db="EMBL/GenBank/DDBJ databases">
        <title>The genomes of 5 underutilized Papilionoideae crops provide insights into root nodulation and disease resistanc.</title>
        <authorList>
            <person name="Jiang F."/>
        </authorList>
    </citation>
    <scope>NUCLEOTIDE SEQUENCE [LARGE SCALE GENOMIC DNA]</scope>
    <source>
        <strain evidence="1">LVBAO_FW01</strain>
        <tissue evidence="1">Leaves</tissue>
    </source>
</reference>
<protein>
    <submittedName>
        <fullName evidence="1">Uncharacterized protein</fullName>
    </submittedName>
</protein>
<dbReference type="EMBL" id="JAYMYQ010000005">
    <property type="protein sequence ID" value="KAK7328603.1"/>
    <property type="molecule type" value="Genomic_DNA"/>
</dbReference>
<evidence type="ECO:0000313" key="2">
    <source>
        <dbReference type="Proteomes" id="UP001367508"/>
    </source>
</evidence>
<dbReference type="AlphaFoldDB" id="A0AAN9L6D2"/>
<name>A0AAN9L6D2_CANGL</name>